<sequence>MESKGQQEKFRHPILPIIELYLGQNYNLLIILRGLPGSGKSTLAKSILAEFGNNACCICSADDYFYSPTGEYDYKPTLISNAHVQCRNKVSSCMLDRKPIVIIDNTNVKTSEFVSYLPLAATHNYLSIVTEPNTYWKFDVVQLAQRNVHSVPKKKLQEMRKIFEQLRLVDDEDGVEQLPNEVCNVGAKLANALVNDSRHGNTVYCLKVLQLPKVNSVHTRSQARHQPMDQYRQPEMVQSFNDCLRSVAHVNEWRSLFETRPQQTPSNSVGVDADLAASSLCSNEVVADAQVCLVADRVAAIEEDDNSAYLASIFPDFDAEVLIEMYRANENDLTATIEQLNQLSEAYKGDAKLPVEDDGAGMAPLLVSNECSPSLLVSEIVEQQQSGVEFSVGLEESPKYVANWASKSPVAAEVVKDMYSDDQALSGFITKTNLMALHERFGKKLNSKNNATVGNLLSEVGEDFLADWTPPDEVLSLIYLAFLDHIGVSAQQQQQQRQPVSSYSSPALSDSRWRASDPLSSRINLDRLFRAFPGLSEDAAASLLADCGNSYEAAFATLLECGLEPATEPDGAAAASSAVFKKSPSPIAAAASSSTSSDEATKLGGLFDHLNLVSADYRAQRRDYLTKAAYAKDPRAQGHYMRQAGSLAQQERQERAELVGMATRSSGNNLGIRLFGSREKQLDLHGMNASEAIQALKTTMNSSSSSGLKTIKVITGHGKHSNSGPVLRPVVRNFLQQKCIQFEEPHLGCFELRLT</sequence>
<protein>
    <submittedName>
        <fullName evidence="2">CUE domain-containing protein</fullName>
    </submittedName>
</protein>
<dbReference type="Proteomes" id="UP000095280">
    <property type="component" value="Unplaced"/>
</dbReference>
<dbReference type="InterPro" id="IPR027417">
    <property type="entry name" value="P-loop_NTPase"/>
</dbReference>
<accession>A0A1I8G2K8</accession>
<dbReference type="STRING" id="282301.A0A1I8G2K8"/>
<dbReference type="GO" id="GO:0004519">
    <property type="term" value="F:endonuclease activity"/>
    <property type="evidence" value="ECO:0007669"/>
    <property type="project" value="TreeGrafter"/>
</dbReference>
<dbReference type="SUPFAM" id="SSF160443">
    <property type="entry name" value="SMR domain-like"/>
    <property type="match status" value="1"/>
</dbReference>
<dbReference type="InterPro" id="IPR036063">
    <property type="entry name" value="Smr_dom_sf"/>
</dbReference>
<dbReference type="WBParaSite" id="maker-uti_cns_0000652-snap-gene-0.28-mRNA-1">
    <property type="protein sequence ID" value="maker-uti_cns_0000652-snap-gene-0.28-mRNA-1"/>
    <property type="gene ID" value="maker-uti_cns_0000652-snap-gene-0.28"/>
</dbReference>
<dbReference type="PROSITE" id="PS51140">
    <property type="entry name" value="CUE"/>
    <property type="match status" value="1"/>
</dbReference>
<dbReference type="Gene3D" id="3.40.50.300">
    <property type="entry name" value="P-loop containing nucleotide triphosphate hydrolases"/>
    <property type="match status" value="1"/>
</dbReference>
<evidence type="ECO:0000313" key="1">
    <source>
        <dbReference type="Proteomes" id="UP000095280"/>
    </source>
</evidence>
<dbReference type="SMART" id="SM00463">
    <property type="entry name" value="SMR"/>
    <property type="match status" value="1"/>
</dbReference>
<dbReference type="Gene3D" id="1.10.8.10">
    <property type="entry name" value="DNA helicase RuvA subunit, C-terminal domain"/>
    <property type="match status" value="1"/>
</dbReference>
<organism evidence="1 2">
    <name type="scientific">Macrostomum lignano</name>
    <dbReference type="NCBI Taxonomy" id="282301"/>
    <lineage>
        <taxon>Eukaryota</taxon>
        <taxon>Metazoa</taxon>
        <taxon>Spiralia</taxon>
        <taxon>Lophotrochozoa</taxon>
        <taxon>Platyhelminthes</taxon>
        <taxon>Rhabditophora</taxon>
        <taxon>Macrostomorpha</taxon>
        <taxon>Macrostomida</taxon>
        <taxon>Macrostomidae</taxon>
        <taxon>Macrostomum</taxon>
    </lineage>
</organism>
<dbReference type="PANTHER" id="PTHR46535:SF1">
    <property type="entry name" value="NEDD4-BINDING PROTEIN 2"/>
    <property type="match status" value="1"/>
</dbReference>
<dbReference type="InterPro" id="IPR002625">
    <property type="entry name" value="Smr_dom"/>
</dbReference>
<dbReference type="PROSITE" id="PS50828">
    <property type="entry name" value="SMR"/>
    <property type="match status" value="1"/>
</dbReference>
<keyword evidence="1" id="KW-1185">Reference proteome</keyword>
<dbReference type="Pfam" id="PF13671">
    <property type="entry name" value="AAA_33"/>
    <property type="match status" value="1"/>
</dbReference>
<reference evidence="2" key="1">
    <citation type="submission" date="2016-11" db="UniProtKB">
        <authorList>
            <consortium name="WormBaseParasite"/>
        </authorList>
    </citation>
    <scope>IDENTIFICATION</scope>
</reference>
<dbReference type="InterPro" id="IPR003892">
    <property type="entry name" value="CUE"/>
</dbReference>
<proteinExistence type="predicted"/>
<dbReference type="GO" id="GO:0043130">
    <property type="term" value="F:ubiquitin binding"/>
    <property type="evidence" value="ECO:0007669"/>
    <property type="project" value="InterPro"/>
</dbReference>
<dbReference type="GO" id="GO:0005634">
    <property type="term" value="C:nucleus"/>
    <property type="evidence" value="ECO:0007669"/>
    <property type="project" value="TreeGrafter"/>
</dbReference>
<dbReference type="PANTHER" id="PTHR46535">
    <property type="entry name" value="NEDD4-BINDING PROTEIN 2"/>
    <property type="match status" value="1"/>
</dbReference>
<dbReference type="AlphaFoldDB" id="A0A1I8G2K8"/>
<dbReference type="Gene3D" id="3.30.1370.110">
    <property type="match status" value="1"/>
</dbReference>
<dbReference type="SUPFAM" id="SSF52540">
    <property type="entry name" value="P-loop containing nucleoside triphosphate hydrolases"/>
    <property type="match status" value="1"/>
</dbReference>
<dbReference type="OrthoDB" id="3231855at2759"/>
<name>A0A1I8G2K8_9PLAT</name>
<dbReference type="Pfam" id="PF01713">
    <property type="entry name" value="Smr"/>
    <property type="match status" value="1"/>
</dbReference>
<dbReference type="InterPro" id="IPR052772">
    <property type="entry name" value="Endo/PolyKinase_Domain-Protein"/>
</dbReference>
<evidence type="ECO:0000313" key="2">
    <source>
        <dbReference type="WBParaSite" id="maker-uti_cns_0000652-snap-gene-0.28-mRNA-1"/>
    </source>
</evidence>